<dbReference type="Gene3D" id="3.30.930.10">
    <property type="entry name" value="Bira Bifunctional Protein, Domain 2"/>
    <property type="match status" value="1"/>
</dbReference>
<comment type="catalytic activity">
    <reaction evidence="9 10">
        <text>tRNA(Pro) + L-proline + ATP = L-prolyl-tRNA(Pro) + AMP + diphosphate</text>
        <dbReference type="Rhea" id="RHEA:14305"/>
        <dbReference type="Rhea" id="RHEA-COMP:9700"/>
        <dbReference type="Rhea" id="RHEA-COMP:9702"/>
        <dbReference type="ChEBI" id="CHEBI:30616"/>
        <dbReference type="ChEBI" id="CHEBI:33019"/>
        <dbReference type="ChEBI" id="CHEBI:60039"/>
        <dbReference type="ChEBI" id="CHEBI:78442"/>
        <dbReference type="ChEBI" id="CHEBI:78532"/>
        <dbReference type="ChEBI" id="CHEBI:456215"/>
        <dbReference type="EC" id="6.1.1.15"/>
    </reaction>
</comment>
<dbReference type="InterPro" id="IPR033730">
    <property type="entry name" value="ProRS_core_prok"/>
</dbReference>
<evidence type="ECO:0000256" key="3">
    <source>
        <dbReference type="ARBA" id="ARBA00022490"/>
    </source>
</evidence>
<dbReference type="InterPro" id="IPR023716">
    <property type="entry name" value="Prolyl-tRNA_ligase_IIa_type2"/>
</dbReference>
<evidence type="ECO:0000313" key="12">
    <source>
        <dbReference type="EMBL" id="KKB08493.1"/>
    </source>
</evidence>
<keyword evidence="5 10" id="KW-0547">Nucleotide-binding</keyword>
<dbReference type="PROSITE" id="PS50862">
    <property type="entry name" value="AA_TRNA_LIGASE_II"/>
    <property type="match status" value="1"/>
</dbReference>
<dbReference type="SUPFAM" id="SSF55681">
    <property type="entry name" value="Class II aaRS and biotin synthetases"/>
    <property type="match status" value="1"/>
</dbReference>
<keyword evidence="8 10" id="KW-0030">Aminoacyl-tRNA synthetase</keyword>
<keyword evidence="3 10" id="KW-0963">Cytoplasm</keyword>
<dbReference type="PANTHER" id="PTHR42753">
    <property type="entry name" value="MITOCHONDRIAL RIBOSOME PROTEIN L39/PROLYL-TRNA LIGASE FAMILY MEMBER"/>
    <property type="match status" value="1"/>
</dbReference>
<dbReference type="SUPFAM" id="SSF52954">
    <property type="entry name" value="Class II aaRS ABD-related"/>
    <property type="match status" value="1"/>
</dbReference>
<comment type="similarity">
    <text evidence="10">Belongs to the class-II aminoacyl-tRNA synthetase family. ProS type 2 subfamily.</text>
</comment>
<evidence type="ECO:0000256" key="2">
    <source>
        <dbReference type="ARBA" id="ARBA00011738"/>
    </source>
</evidence>
<dbReference type="InterPro" id="IPR044140">
    <property type="entry name" value="ProRS_anticodon_short"/>
</dbReference>
<keyword evidence="7 10" id="KW-0648">Protein biosynthesis</keyword>
<comment type="subcellular location">
    <subcellularLocation>
        <location evidence="1 10">Cytoplasm</location>
    </subcellularLocation>
</comment>
<dbReference type="InterPro" id="IPR002316">
    <property type="entry name" value="Pro-tRNA-ligase_IIa"/>
</dbReference>
<dbReference type="GO" id="GO:0005829">
    <property type="term" value="C:cytosol"/>
    <property type="evidence" value="ECO:0007669"/>
    <property type="project" value="TreeGrafter"/>
</dbReference>
<evidence type="ECO:0000256" key="6">
    <source>
        <dbReference type="ARBA" id="ARBA00022840"/>
    </source>
</evidence>
<evidence type="ECO:0000259" key="11">
    <source>
        <dbReference type="PROSITE" id="PS50862"/>
    </source>
</evidence>
<evidence type="ECO:0000313" key="13">
    <source>
        <dbReference type="Proteomes" id="UP000033632"/>
    </source>
</evidence>
<dbReference type="Pfam" id="PF00587">
    <property type="entry name" value="tRNA-synt_2b"/>
    <property type="match status" value="1"/>
</dbReference>
<dbReference type="AlphaFoldDB" id="A0A0F5FI55"/>
<dbReference type="Pfam" id="PF03129">
    <property type="entry name" value="HGTP_anticodon"/>
    <property type="match status" value="1"/>
</dbReference>
<evidence type="ECO:0000256" key="4">
    <source>
        <dbReference type="ARBA" id="ARBA00022598"/>
    </source>
</evidence>
<evidence type="ECO:0000256" key="10">
    <source>
        <dbReference type="HAMAP-Rule" id="MF_01570"/>
    </source>
</evidence>
<reference evidence="12 13" key="1">
    <citation type="submission" date="2015-03" db="EMBL/GenBank/DDBJ databases">
        <authorList>
            <person name="Hassan Y.I."/>
            <person name="Lepp D."/>
            <person name="Li X.-Z."/>
            <person name="Zhou T."/>
        </authorList>
    </citation>
    <scope>NUCLEOTIDE SEQUENCE [LARGE SCALE GENOMIC DNA]</scope>
    <source>
        <strain evidence="12 13">BD-c194</strain>
    </source>
</reference>
<dbReference type="InterPro" id="IPR006195">
    <property type="entry name" value="aa-tRNA-synth_II"/>
</dbReference>
<dbReference type="RefSeq" id="WP_046110125.1">
    <property type="nucleotide sequence ID" value="NZ_JZEX01000157.1"/>
</dbReference>
<dbReference type="EC" id="6.1.1.15" evidence="10"/>
<dbReference type="Proteomes" id="UP000033632">
    <property type="component" value="Unassembled WGS sequence"/>
</dbReference>
<dbReference type="FunFam" id="3.30.930.10:FF:000042">
    <property type="entry name" value="probable proline--tRNA ligase, mitochondrial"/>
    <property type="match status" value="1"/>
</dbReference>
<dbReference type="InterPro" id="IPR036621">
    <property type="entry name" value="Anticodon-bd_dom_sf"/>
</dbReference>
<dbReference type="OrthoDB" id="9809052at2"/>
<dbReference type="GO" id="GO:0004827">
    <property type="term" value="F:proline-tRNA ligase activity"/>
    <property type="evidence" value="ECO:0007669"/>
    <property type="project" value="UniProtKB-UniRule"/>
</dbReference>
<evidence type="ECO:0000256" key="9">
    <source>
        <dbReference type="ARBA" id="ARBA00047671"/>
    </source>
</evidence>
<accession>A0A0F5FI55</accession>
<dbReference type="Gene3D" id="3.40.50.800">
    <property type="entry name" value="Anticodon-binding domain"/>
    <property type="match status" value="1"/>
</dbReference>
<evidence type="ECO:0000256" key="7">
    <source>
        <dbReference type="ARBA" id="ARBA00022917"/>
    </source>
</evidence>
<dbReference type="InterPro" id="IPR004154">
    <property type="entry name" value="Anticodon-bd"/>
</dbReference>
<keyword evidence="13" id="KW-1185">Reference proteome</keyword>
<keyword evidence="6 10" id="KW-0067">ATP-binding</keyword>
<comment type="function">
    <text evidence="10">Catalyzes the attachment of proline to tRNA(Pro) in a two-step reaction: proline is first activated by ATP to form Pro-AMP and then transferred to the acceptor end of tRNA(Pro).</text>
</comment>
<gene>
    <name evidence="10" type="primary">proS</name>
    <name evidence="12" type="ORF">VE25_18420</name>
</gene>
<dbReference type="InterPro" id="IPR045864">
    <property type="entry name" value="aa-tRNA-synth_II/BPL/LPL"/>
</dbReference>
<sequence>MRLSRYFLPVLREVPKEAEIVSHRLMLRAGMIRQQAAGLYSWLPIGYKVLMKIQRIVEEEQNRSGAIQLLMPTIQSADLWRESDRYDAYGKEMLRIEDRHEREFLYGPTNEEVITDIFRSYVKSYKDLPLNLYHIQWKFRDEVRPRFGTMRAREFLMKDAYSFDLDKDGAVKAYERMFVAYLRTFHRLGLIAIPMRADTGPIGGDLSHEFIVLADTGESAVFCHKDLLDKPIPGPDTDFRGDLKPIVDDWTSLYAATEEMVDMAEYEASVPEEKRVSARGIEVGHIFYFGTKYSEPMNAKVMGPDGKEVAVHMGSYGIGPSRLAAALIEAHHDDAGIVWPVSVAPFEAMLINLKAGDAACDEACGKLYNELAAAGIDVLYDDRDQGAGAKFATADLIGIPYQIVLGPRGLASGEAEIKHRKSGERETLPIAQAVERLKSLIEPQRRNNV</sequence>
<dbReference type="PATRIC" id="fig|443610.3.peg.1991"/>
<evidence type="ECO:0000256" key="1">
    <source>
        <dbReference type="ARBA" id="ARBA00004496"/>
    </source>
</evidence>
<dbReference type="GO" id="GO:0005524">
    <property type="term" value="F:ATP binding"/>
    <property type="evidence" value="ECO:0007669"/>
    <property type="project" value="UniProtKB-UniRule"/>
</dbReference>
<organism evidence="12 13">
    <name type="scientific">Devosia geojensis</name>
    <dbReference type="NCBI Taxonomy" id="443610"/>
    <lineage>
        <taxon>Bacteria</taxon>
        <taxon>Pseudomonadati</taxon>
        <taxon>Pseudomonadota</taxon>
        <taxon>Alphaproteobacteria</taxon>
        <taxon>Hyphomicrobiales</taxon>
        <taxon>Devosiaceae</taxon>
        <taxon>Devosia</taxon>
    </lineage>
</organism>
<keyword evidence="4 10" id="KW-0436">Ligase</keyword>
<dbReference type="CDD" id="cd00779">
    <property type="entry name" value="ProRS_core_prok"/>
    <property type="match status" value="1"/>
</dbReference>
<dbReference type="PANTHER" id="PTHR42753:SF2">
    <property type="entry name" value="PROLINE--TRNA LIGASE"/>
    <property type="match status" value="1"/>
</dbReference>
<dbReference type="CDD" id="cd00861">
    <property type="entry name" value="ProRS_anticodon_short"/>
    <property type="match status" value="1"/>
</dbReference>
<name>A0A0F5FI55_9HYPH</name>
<dbReference type="PRINTS" id="PR01046">
    <property type="entry name" value="TRNASYNTHPRO"/>
</dbReference>
<protein>
    <recommendedName>
        <fullName evidence="10">Proline--tRNA ligase</fullName>
        <ecNumber evidence="10">6.1.1.15</ecNumber>
    </recommendedName>
    <alternativeName>
        <fullName evidence="10">Prolyl-tRNA synthetase</fullName>
        <shortName evidence="10">ProRS</shortName>
    </alternativeName>
</protein>
<dbReference type="InterPro" id="IPR004500">
    <property type="entry name" value="Pro-tRNA-synth_IIa_bac-type"/>
</dbReference>
<dbReference type="STRING" id="443610.VE25_18420"/>
<comment type="caution">
    <text evidence="12">The sequence shown here is derived from an EMBL/GenBank/DDBJ whole genome shotgun (WGS) entry which is preliminary data.</text>
</comment>
<evidence type="ECO:0000256" key="5">
    <source>
        <dbReference type="ARBA" id="ARBA00022741"/>
    </source>
</evidence>
<dbReference type="HAMAP" id="MF_01570">
    <property type="entry name" value="Pro_tRNA_synth_type2"/>
    <property type="match status" value="1"/>
</dbReference>
<dbReference type="FunFam" id="3.40.50.800:FF:000032">
    <property type="entry name" value="Proline--tRNA ligase"/>
    <property type="match status" value="1"/>
</dbReference>
<evidence type="ECO:0000256" key="8">
    <source>
        <dbReference type="ARBA" id="ARBA00023146"/>
    </source>
</evidence>
<dbReference type="NCBIfam" id="TIGR00409">
    <property type="entry name" value="proS_fam_II"/>
    <property type="match status" value="1"/>
</dbReference>
<dbReference type="EMBL" id="JZEX01000157">
    <property type="protein sequence ID" value="KKB08493.1"/>
    <property type="molecule type" value="Genomic_DNA"/>
</dbReference>
<dbReference type="NCBIfam" id="NF008979">
    <property type="entry name" value="PRK12325.1"/>
    <property type="match status" value="1"/>
</dbReference>
<feature type="domain" description="Aminoacyl-transfer RNA synthetases class-II family profile" evidence="11">
    <location>
        <begin position="48"/>
        <end position="340"/>
    </location>
</feature>
<dbReference type="GO" id="GO:0006433">
    <property type="term" value="P:prolyl-tRNA aminoacylation"/>
    <property type="evidence" value="ECO:0007669"/>
    <property type="project" value="UniProtKB-UniRule"/>
</dbReference>
<dbReference type="InterPro" id="IPR002314">
    <property type="entry name" value="aa-tRNA-synt_IIb"/>
</dbReference>
<comment type="subunit">
    <text evidence="2 10">Homodimer.</text>
</comment>
<dbReference type="InterPro" id="IPR050062">
    <property type="entry name" value="Pro-tRNA_synthetase"/>
</dbReference>
<proteinExistence type="inferred from homology"/>